<reference evidence="2" key="1">
    <citation type="submission" date="2016-10" db="EMBL/GenBank/DDBJ databases">
        <authorList>
            <person name="Varghese N."/>
            <person name="Submissions S."/>
        </authorList>
    </citation>
    <scope>NUCLEOTIDE SEQUENCE [LARGE SCALE GENOMIC DNA]</scope>
    <source>
        <strain evidence="2">DSM 19110</strain>
    </source>
</reference>
<evidence type="ECO:0000313" key="1">
    <source>
        <dbReference type="EMBL" id="SDM53598.1"/>
    </source>
</evidence>
<sequence length="266" mass="30329">MKIEDKDTTRIFDLLRRINSADPEARKEAGDLADQFYYWAQQNSSALLVFKYCEVDQVQKCFAGAQGGASSFYVPSAFKIKSVTLDKGTYTFVAEDGRAMAANLEQLTRMWDLIPLGGARVEEAYIDWTFFNCNQEKDTTDYTQQGIGEFVFAYGTYTFDEYQSEDHNFSIVVHVDDVKDLSACLSWIDPVLNRIPEFDETSREALATKLSMTAEELEMISLDILDYYKQGEFDLTYCLPEDAALEYVRVCYSKDGLPVEVTFGNF</sequence>
<dbReference type="RefSeq" id="WP_074607054.1">
    <property type="nucleotide sequence ID" value="NZ_FNGY01000004.1"/>
</dbReference>
<accession>A0A1G9U143</accession>
<dbReference type="Proteomes" id="UP000183200">
    <property type="component" value="Unassembled WGS sequence"/>
</dbReference>
<dbReference type="EMBL" id="FNGY01000004">
    <property type="protein sequence ID" value="SDM53598.1"/>
    <property type="molecule type" value="Genomic_DNA"/>
</dbReference>
<keyword evidence="2" id="KW-1185">Reference proteome</keyword>
<gene>
    <name evidence="1" type="ORF">SAMN05421820_10425</name>
</gene>
<name>A0A1G9U143_9SPHI</name>
<organism evidence="1 2">
    <name type="scientific">Pedobacter steynii</name>
    <dbReference type="NCBI Taxonomy" id="430522"/>
    <lineage>
        <taxon>Bacteria</taxon>
        <taxon>Pseudomonadati</taxon>
        <taxon>Bacteroidota</taxon>
        <taxon>Sphingobacteriia</taxon>
        <taxon>Sphingobacteriales</taxon>
        <taxon>Sphingobacteriaceae</taxon>
        <taxon>Pedobacter</taxon>
    </lineage>
</organism>
<proteinExistence type="predicted"/>
<protein>
    <submittedName>
        <fullName evidence="1">Uncharacterized protein</fullName>
    </submittedName>
</protein>
<dbReference type="AlphaFoldDB" id="A0A1G9U143"/>
<dbReference type="OrthoDB" id="750642at2"/>
<evidence type="ECO:0000313" key="2">
    <source>
        <dbReference type="Proteomes" id="UP000183200"/>
    </source>
</evidence>